<organism evidence="1 2">
    <name type="scientific">Polaribacter marinaquae</name>
    <dbReference type="NCBI Taxonomy" id="1642819"/>
    <lineage>
        <taxon>Bacteria</taxon>
        <taxon>Pseudomonadati</taxon>
        <taxon>Bacteroidota</taxon>
        <taxon>Flavobacteriia</taxon>
        <taxon>Flavobacteriales</taxon>
        <taxon>Flavobacteriaceae</taxon>
    </lineage>
</organism>
<sequence length="57" mass="6743">MFGLFKKKSPVEKLQEKYKKLMEEAYKLQSINRTDSDTKYKEADDLLKKITELQANS</sequence>
<protein>
    <submittedName>
        <fullName evidence="1">Lacal_2735 family protein</fullName>
    </submittedName>
</protein>
<dbReference type="Proteomes" id="UP001491088">
    <property type="component" value="Chromosome"/>
</dbReference>
<dbReference type="RefSeq" id="WP_154066962.1">
    <property type="nucleotide sequence ID" value="NZ_CP150496.1"/>
</dbReference>
<dbReference type="NCBIfam" id="NF033487">
    <property type="entry name" value="Lacal_2735_fam"/>
    <property type="match status" value="1"/>
</dbReference>
<proteinExistence type="predicted"/>
<evidence type="ECO:0000313" key="1">
    <source>
        <dbReference type="EMBL" id="WYW56792.1"/>
    </source>
</evidence>
<dbReference type="Pfam" id="PF20027">
    <property type="entry name" value="DUF6435"/>
    <property type="match status" value="1"/>
</dbReference>
<name>A0ABZ2TXE4_9FLAO</name>
<dbReference type="EMBL" id="CP150496">
    <property type="protein sequence ID" value="WYW56792.1"/>
    <property type="molecule type" value="Genomic_DNA"/>
</dbReference>
<keyword evidence="2" id="KW-1185">Reference proteome</keyword>
<evidence type="ECO:0000313" key="2">
    <source>
        <dbReference type="Proteomes" id="UP001491088"/>
    </source>
</evidence>
<dbReference type="InterPro" id="IPR045493">
    <property type="entry name" value="DUF6435"/>
</dbReference>
<reference evidence="1 2" key="1">
    <citation type="submission" date="2024-03" db="EMBL/GenBank/DDBJ databases">
        <authorList>
            <person name="Cao K."/>
        </authorList>
    </citation>
    <scope>NUCLEOTIDE SEQUENCE [LARGE SCALE GENOMIC DNA]</scope>
    <source>
        <strain evidence="1 2">MCCC 1K00696</strain>
    </source>
</reference>
<accession>A0ABZ2TXE4</accession>
<gene>
    <name evidence="1" type="ORF">WG950_05925</name>
</gene>